<comment type="caution">
    <text evidence="1">The sequence shown here is derived from an EMBL/GenBank/DDBJ whole genome shotgun (WGS) entry which is preliminary data.</text>
</comment>
<keyword evidence="2" id="KW-1185">Reference proteome</keyword>
<evidence type="ECO:0000313" key="1">
    <source>
        <dbReference type="EMBL" id="KAK7573448.1"/>
    </source>
</evidence>
<organism evidence="1 2">
    <name type="scientific">Parthenolecanium corni</name>
    <dbReference type="NCBI Taxonomy" id="536013"/>
    <lineage>
        <taxon>Eukaryota</taxon>
        <taxon>Metazoa</taxon>
        <taxon>Ecdysozoa</taxon>
        <taxon>Arthropoda</taxon>
        <taxon>Hexapoda</taxon>
        <taxon>Insecta</taxon>
        <taxon>Pterygota</taxon>
        <taxon>Neoptera</taxon>
        <taxon>Paraneoptera</taxon>
        <taxon>Hemiptera</taxon>
        <taxon>Sternorrhyncha</taxon>
        <taxon>Coccoidea</taxon>
        <taxon>Coccidae</taxon>
        <taxon>Parthenolecanium</taxon>
    </lineage>
</organism>
<dbReference type="Proteomes" id="UP001367676">
    <property type="component" value="Unassembled WGS sequence"/>
</dbReference>
<evidence type="ECO:0000313" key="2">
    <source>
        <dbReference type="Proteomes" id="UP001367676"/>
    </source>
</evidence>
<accession>A0AAN9XYN9</accession>
<dbReference type="EMBL" id="JBBCAQ010000037">
    <property type="protein sequence ID" value="KAK7573448.1"/>
    <property type="molecule type" value="Genomic_DNA"/>
</dbReference>
<proteinExistence type="predicted"/>
<gene>
    <name evidence="1" type="ORF">V9T40_010639</name>
</gene>
<sequence>MEVHIWIRSCSFTHFPDNISQWILLQSQTTNLSLSRTSDYKKMNGSLDSMDKSQFNSSLEEDIFTKLTILMRQLFQPSMPKIITIFLECLRVCKLASSIDIVLSPLPGYRTNSSFASRDDDTWRSSSYANNCSTLPLSSGLGADDLTPTVSSRHDYHRENEYFEWPKSSATLLETNFDLKPTVVAHPPVRSKCETLLETNFDYMRLTQDAKYSVPSAGESSFAATAAKSKSQPQETAM</sequence>
<protein>
    <submittedName>
        <fullName evidence="1">Uncharacterized protein</fullName>
    </submittedName>
</protein>
<dbReference type="AlphaFoldDB" id="A0AAN9XYN9"/>
<reference evidence="1 2" key="1">
    <citation type="submission" date="2024-03" db="EMBL/GenBank/DDBJ databases">
        <title>Adaptation during the transition from Ophiocordyceps entomopathogen to insect associate is accompanied by gene loss and intensified selection.</title>
        <authorList>
            <person name="Ward C.M."/>
            <person name="Onetto C.A."/>
            <person name="Borneman A.R."/>
        </authorList>
    </citation>
    <scope>NUCLEOTIDE SEQUENCE [LARGE SCALE GENOMIC DNA]</scope>
    <source>
        <strain evidence="1">AWRI1</strain>
        <tissue evidence="1">Single Adult Female</tissue>
    </source>
</reference>
<name>A0AAN9XYN9_9HEMI</name>